<dbReference type="SUPFAM" id="SSF47384">
    <property type="entry name" value="Homodimeric domain of signal transducing histidine kinase"/>
    <property type="match status" value="1"/>
</dbReference>
<feature type="domain" description="Response regulatory" evidence="8">
    <location>
        <begin position="549"/>
        <end position="663"/>
    </location>
</feature>
<keyword evidence="11" id="KW-0547">Nucleotide-binding</keyword>
<evidence type="ECO:0000259" key="8">
    <source>
        <dbReference type="PROSITE" id="PS50110"/>
    </source>
</evidence>
<dbReference type="Gene3D" id="3.30.450.20">
    <property type="entry name" value="PAS domain"/>
    <property type="match status" value="1"/>
</dbReference>
<dbReference type="SMART" id="SM00448">
    <property type="entry name" value="REC"/>
    <property type="match status" value="1"/>
</dbReference>
<accession>A0ABV6T322</accession>
<dbReference type="InterPro" id="IPR004358">
    <property type="entry name" value="Sig_transdc_His_kin-like_C"/>
</dbReference>
<dbReference type="InterPro" id="IPR001789">
    <property type="entry name" value="Sig_transdc_resp-reg_receiver"/>
</dbReference>
<dbReference type="InterPro" id="IPR036097">
    <property type="entry name" value="HisK_dim/P_sf"/>
</dbReference>
<dbReference type="InterPro" id="IPR003594">
    <property type="entry name" value="HATPase_dom"/>
</dbReference>
<dbReference type="CDD" id="cd00130">
    <property type="entry name" value="PAS"/>
    <property type="match status" value="1"/>
</dbReference>
<dbReference type="SMART" id="SM00065">
    <property type="entry name" value="GAF"/>
    <property type="match status" value="1"/>
</dbReference>
<dbReference type="PANTHER" id="PTHR43065">
    <property type="entry name" value="SENSOR HISTIDINE KINASE"/>
    <property type="match status" value="1"/>
</dbReference>
<dbReference type="InterPro" id="IPR003018">
    <property type="entry name" value="GAF"/>
</dbReference>
<dbReference type="InterPro" id="IPR011006">
    <property type="entry name" value="CheY-like_superfamily"/>
</dbReference>
<dbReference type="PROSITE" id="PS50112">
    <property type="entry name" value="PAS"/>
    <property type="match status" value="1"/>
</dbReference>
<dbReference type="Gene3D" id="3.30.565.10">
    <property type="entry name" value="Histidine kinase-like ATPase, C-terminal domain"/>
    <property type="match status" value="1"/>
</dbReference>
<feature type="modified residue" description="4-aspartylphosphate" evidence="6">
    <location>
        <position position="599"/>
    </location>
</feature>
<dbReference type="Pfam" id="PF08448">
    <property type="entry name" value="PAS_4"/>
    <property type="match status" value="1"/>
</dbReference>
<evidence type="ECO:0000256" key="3">
    <source>
        <dbReference type="ARBA" id="ARBA00022553"/>
    </source>
</evidence>
<dbReference type="Pfam" id="PF00072">
    <property type="entry name" value="Response_reg"/>
    <property type="match status" value="1"/>
</dbReference>
<evidence type="ECO:0000256" key="1">
    <source>
        <dbReference type="ARBA" id="ARBA00000085"/>
    </source>
</evidence>
<evidence type="ECO:0000256" key="5">
    <source>
        <dbReference type="ARBA" id="ARBA00022777"/>
    </source>
</evidence>
<evidence type="ECO:0000256" key="2">
    <source>
        <dbReference type="ARBA" id="ARBA00012438"/>
    </source>
</evidence>
<dbReference type="SMART" id="SM00388">
    <property type="entry name" value="HisKA"/>
    <property type="match status" value="1"/>
</dbReference>
<keyword evidence="4" id="KW-0808">Transferase</keyword>
<evidence type="ECO:0000259" key="10">
    <source>
        <dbReference type="PROSITE" id="PS50113"/>
    </source>
</evidence>
<dbReference type="SUPFAM" id="SSF52172">
    <property type="entry name" value="CheY-like"/>
    <property type="match status" value="1"/>
</dbReference>
<dbReference type="InterPro" id="IPR000014">
    <property type="entry name" value="PAS"/>
</dbReference>
<keyword evidence="3 6" id="KW-0597">Phosphoprotein</keyword>
<dbReference type="SUPFAM" id="SSF55781">
    <property type="entry name" value="GAF domain-like"/>
    <property type="match status" value="1"/>
</dbReference>
<evidence type="ECO:0000256" key="6">
    <source>
        <dbReference type="PROSITE-ProRule" id="PRU00169"/>
    </source>
</evidence>
<evidence type="ECO:0000313" key="11">
    <source>
        <dbReference type="EMBL" id="MFC0718861.1"/>
    </source>
</evidence>
<keyword evidence="11" id="KW-0067">ATP-binding</keyword>
<dbReference type="InterPro" id="IPR035965">
    <property type="entry name" value="PAS-like_dom_sf"/>
</dbReference>
<reference evidence="11 12" key="1">
    <citation type="submission" date="2024-09" db="EMBL/GenBank/DDBJ databases">
        <authorList>
            <person name="Sun Q."/>
            <person name="Mori K."/>
        </authorList>
    </citation>
    <scope>NUCLEOTIDE SEQUENCE [LARGE SCALE GENOMIC DNA]</scope>
    <source>
        <strain evidence="11 12">KCTC 52403</strain>
    </source>
</reference>
<dbReference type="InterPro" id="IPR013656">
    <property type="entry name" value="PAS_4"/>
</dbReference>
<dbReference type="InterPro" id="IPR005467">
    <property type="entry name" value="His_kinase_dom"/>
</dbReference>
<dbReference type="Gene3D" id="3.30.450.40">
    <property type="match status" value="1"/>
</dbReference>
<sequence>MSGGARPEPGIPGLFEAVPDALVVIGPDGRILHANGHAEALFGHARGSLEGREIEELLPAAARARHRAYRDRYMNQPHVRPMGATGQTLTGLRSDGTEFAVEIALSPLQFPEGQRYLASVRDISGTQRVRQALARARYDAIAARIGQLALETGTVAELMELLPGLLADALGVDSVAILASPQDGQPAGIRTATGPAWQVGRTPPRPFAGEHREAWIIEDIAADPSGAALFPLPLPRSGSAVMVPVLERHRVAGALLATAAEARRFDHDARHLLQSAAATLAAFVQQRRAEEQLAHAHRLDAIGQLTGGVAHDFNNLLTVMSGSLQLLETEVESDAGRALLASALRSVGRGAELTAKLLAFARRQRLLPREVDVQALLHDIGQVLKRTLGDAVRLRIEVQPGLSSAYVDAGQLEAALINLVLNARDALLHGGGIVVAAGEEQVAHARPGLAPGRYLKLTVSDNGRGMPPDVLARAMEPFFTTKGRERGSGLGLSMVHGFARQSGGDLEIDSRPGVGTEARLYLPVAARGGSGAPAGTAAAATPSSGRGERVLVVEDDPAVRAISAAFLRAGGYAVEAVGDAEAALERLRDDDGISLLFTDVMLGPGMDGKRLAQQARALRPGLPVLLTSGDEEHAADADATPGLRLLRKPWRREDLVDAVRAELARPH</sequence>
<name>A0ABV6T322_9GAMM</name>
<keyword evidence="12" id="KW-1185">Reference proteome</keyword>
<dbReference type="PROSITE" id="PS50110">
    <property type="entry name" value="RESPONSE_REGULATORY"/>
    <property type="match status" value="1"/>
</dbReference>
<comment type="catalytic activity">
    <reaction evidence="1">
        <text>ATP + protein L-histidine = ADP + protein N-phospho-L-histidine.</text>
        <dbReference type="EC" id="2.7.13.3"/>
    </reaction>
</comment>
<dbReference type="PROSITE" id="PS50109">
    <property type="entry name" value="HIS_KIN"/>
    <property type="match status" value="1"/>
</dbReference>
<dbReference type="Pfam" id="PF02518">
    <property type="entry name" value="HATPase_c"/>
    <property type="match status" value="1"/>
</dbReference>
<dbReference type="SUPFAM" id="SSF55785">
    <property type="entry name" value="PYP-like sensor domain (PAS domain)"/>
    <property type="match status" value="1"/>
</dbReference>
<keyword evidence="5" id="KW-0418">Kinase</keyword>
<evidence type="ECO:0000256" key="4">
    <source>
        <dbReference type="ARBA" id="ARBA00022679"/>
    </source>
</evidence>
<evidence type="ECO:0000259" key="7">
    <source>
        <dbReference type="PROSITE" id="PS50109"/>
    </source>
</evidence>
<dbReference type="SMART" id="SM00387">
    <property type="entry name" value="HATPase_c"/>
    <property type="match status" value="1"/>
</dbReference>
<dbReference type="PANTHER" id="PTHR43065:SF42">
    <property type="entry name" value="TWO-COMPONENT SENSOR PPRA"/>
    <property type="match status" value="1"/>
</dbReference>
<proteinExistence type="predicted"/>
<evidence type="ECO:0000259" key="9">
    <source>
        <dbReference type="PROSITE" id="PS50112"/>
    </source>
</evidence>
<dbReference type="Pfam" id="PF00512">
    <property type="entry name" value="HisKA"/>
    <property type="match status" value="1"/>
</dbReference>
<dbReference type="PROSITE" id="PS50113">
    <property type="entry name" value="PAC"/>
    <property type="match status" value="1"/>
</dbReference>
<dbReference type="Proteomes" id="UP001589898">
    <property type="component" value="Unassembled WGS sequence"/>
</dbReference>
<dbReference type="InterPro" id="IPR036890">
    <property type="entry name" value="HATPase_C_sf"/>
</dbReference>
<dbReference type="RefSeq" id="WP_189495136.1">
    <property type="nucleotide sequence ID" value="NZ_BMZT01000002.1"/>
</dbReference>
<dbReference type="Gene3D" id="1.10.287.130">
    <property type="match status" value="1"/>
</dbReference>
<dbReference type="Gene3D" id="3.40.50.2300">
    <property type="match status" value="1"/>
</dbReference>
<organism evidence="11 12">
    <name type="scientific">Luteimonas padinae</name>
    <dbReference type="NCBI Taxonomy" id="1714359"/>
    <lineage>
        <taxon>Bacteria</taxon>
        <taxon>Pseudomonadati</taxon>
        <taxon>Pseudomonadota</taxon>
        <taxon>Gammaproteobacteria</taxon>
        <taxon>Lysobacterales</taxon>
        <taxon>Lysobacteraceae</taxon>
        <taxon>Luteimonas</taxon>
    </lineage>
</organism>
<dbReference type="SMART" id="SM00091">
    <property type="entry name" value="PAS"/>
    <property type="match status" value="1"/>
</dbReference>
<feature type="domain" description="Histidine kinase" evidence="7">
    <location>
        <begin position="308"/>
        <end position="526"/>
    </location>
</feature>
<evidence type="ECO:0000313" key="12">
    <source>
        <dbReference type="Proteomes" id="UP001589898"/>
    </source>
</evidence>
<dbReference type="InterPro" id="IPR003661">
    <property type="entry name" value="HisK_dim/P_dom"/>
</dbReference>
<dbReference type="InterPro" id="IPR029016">
    <property type="entry name" value="GAF-like_dom_sf"/>
</dbReference>
<comment type="caution">
    <text evidence="11">The sequence shown here is derived from an EMBL/GenBank/DDBJ whole genome shotgun (WGS) entry which is preliminary data.</text>
</comment>
<protein>
    <recommendedName>
        <fullName evidence="2">histidine kinase</fullName>
        <ecNumber evidence="2">2.7.13.3</ecNumber>
    </recommendedName>
</protein>
<dbReference type="EMBL" id="JBHLTF010000033">
    <property type="protein sequence ID" value="MFC0718861.1"/>
    <property type="molecule type" value="Genomic_DNA"/>
</dbReference>
<feature type="domain" description="PAS" evidence="9">
    <location>
        <begin position="14"/>
        <end position="77"/>
    </location>
</feature>
<dbReference type="InterPro" id="IPR000700">
    <property type="entry name" value="PAS-assoc_C"/>
</dbReference>
<feature type="domain" description="PAC" evidence="10">
    <location>
        <begin position="85"/>
        <end position="135"/>
    </location>
</feature>
<dbReference type="Pfam" id="PF01590">
    <property type="entry name" value="GAF"/>
    <property type="match status" value="1"/>
</dbReference>
<gene>
    <name evidence="11" type="ORF">ACFFFU_14105</name>
</gene>
<dbReference type="EC" id="2.7.13.3" evidence="2"/>
<dbReference type="CDD" id="cd00082">
    <property type="entry name" value="HisKA"/>
    <property type="match status" value="1"/>
</dbReference>
<dbReference type="GO" id="GO:0005524">
    <property type="term" value="F:ATP binding"/>
    <property type="evidence" value="ECO:0007669"/>
    <property type="project" value="UniProtKB-KW"/>
</dbReference>
<dbReference type="NCBIfam" id="TIGR00229">
    <property type="entry name" value="sensory_box"/>
    <property type="match status" value="1"/>
</dbReference>
<dbReference type="SUPFAM" id="SSF55874">
    <property type="entry name" value="ATPase domain of HSP90 chaperone/DNA topoisomerase II/histidine kinase"/>
    <property type="match status" value="1"/>
</dbReference>
<dbReference type="PRINTS" id="PR00344">
    <property type="entry name" value="BCTRLSENSOR"/>
</dbReference>